<dbReference type="GO" id="GO:0000278">
    <property type="term" value="P:mitotic cell cycle"/>
    <property type="evidence" value="ECO:0007669"/>
    <property type="project" value="UniProtKB-ARBA"/>
</dbReference>
<evidence type="ECO:0000313" key="9">
    <source>
        <dbReference type="RefSeq" id="XP_026286049.1"/>
    </source>
</evidence>
<sequence length="530" mass="59026">MSRRSQPTLPALLKRKRRDTDDGEDTRPPGPPPPGQWLENAESSQESSNVASEQHAEELPGLDPPSDDSVVVLSSDDKENECPPINFEIPSEDLGCFEVPSSSDEASYDDLGSENDGCTVLSPEPPPQTYPLTPIDNCRTWSRFRGSLCQPSAPTSERSCPLPTFTWADEKNVWEGMCMQDALSTERRNADMFVHHPLLQPRMRSVLLDWLIEVCEVYRLHRETYYLAMDFLDRYLALTQHLPKTQLQLIGITCLFIAAKMEEIYPPKIGEFAYVTDGACSESDILSKELAIMKCLEWRMSPLTVNYWLNTYMQLVSSHRRVVARQQRSAAREKLNRRMSRSSLGGLFSSPLQPEVQTAHEENLGSSFVFPQFSGLSFSETAQLLDLCTLDAGCLQFSYSVLATSALHHTVSREIALRFSGLQWTDIQSCVKWMKPFAMTLKSAGLPPSSLTDQSSGSTHSSGLNKAVPNIVTDHSHNIQTHCVNLEMLEAAQTYSEKLAQDDEVKALGLLTPPSSGCKPLVSSHGSNFT</sequence>
<dbReference type="GeneID" id="113211788"/>
<accession>A0A6J1SXS8</accession>
<dbReference type="AlphaFoldDB" id="A0A6J1SXS8"/>
<keyword evidence="1" id="KW-0132">Cell division</keyword>
<feature type="compositionally biased region" description="Polar residues" evidence="5">
    <location>
        <begin position="41"/>
        <end position="52"/>
    </location>
</feature>
<evidence type="ECO:0000256" key="5">
    <source>
        <dbReference type="SAM" id="MobiDB-lite"/>
    </source>
</evidence>
<evidence type="ECO:0000256" key="2">
    <source>
        <dbReference type="ARBA" id="ARBA00023127"/>
    </source>
</evidence>
<dbReference type="Pfam" id="PF00134">
    <property type="entry name" value="Cyclin_N"/>
    <property type="match status" value="1"/>
</dbReference>
<protein>
    <submittedName>
        <fullName evidence="9 10">G1/S-specific cyclin-E1 isoform X1</fullName>
    </submittedName>
</protein>
<dbReference type="PANTHER" id="PTHR10177">
    <property type="entry name" value="CYCLINS"/>
    <property type="match status" value="1"/>
</dbReference>
<dbReference type="PROSITE" id="PS00292">
    <property type="entry name" value="CYCLINS"/>
    <property type="match status" value="1"/>
</dbReference>
<dbReference type="FunFam" id="1.10.472.10:FF:000001">
    <property type="entry name" value="G2/mitotic-specific cyclin"/>
    <property type="match status" value="1"/>
</dbReference>
<keyword evidence="3" id="KW-0131">Cell cycle</keyword>
<dbReference type="RefSeq" id="XP_026286049.1">
    <property type="nucleotide sequence ID" value="XM_026430264.2"/>
</dbReference>
<feature type="domain" description="Cyclin-like" evidence="6">
    <location>
        <begin position="209"/>
        <end position="294"/>
    </location>
</feature>
<evidence type="ECO:0000313" key="8">
    <source>
        <dbReference type="Proteomes" id="UP000504606"/>
    </source>
</evidence>
<dbReference type="Gene3D" id="1.10.472.10">
    <property type="entry name" value="Cyclin-like"/>
    <property type="match status" value="2"/>
</dbReference>
<dbReference type="InterPro" id="IPR039361">
    <property type="entry name" value="Cyclin"/>
</dbReference>
<dbReference type="CDD" id="cd20520">
    <property type="entry name" value="CYCLIN_CCNE_rpt2"/>
    <property type="match status" value="1"/>
</dbReference>
<dbReference type="SMART" id="SM00385">
    <property type="entry name" value="CYCLIN"/>
    <property type="match status" value="1"/>
</dbReference>
<evidence type="ECO:0000256" key="3">
    <source>
        <dbReference type="ARBA" id="ARBA00023306"/>
    </source>
</evidence>
<feature type="region of interest" description="Disordered" evidence="5">
    <location>
        <begin position="448"/>
        <end position="467"/>
    </location>
</feature>
<dbReference type="GO" id="GO:0051301">
    <property type="term" value="P:cell division"/>
    <property type="evidence" value="ECO:0007669"/>
    <property type="project" value="UniProtKB-KW"/>
</dbReference>
<keyword evidence="2 4" id="KW-0195">Cyclin</keyword>
<dbReference type="Proteomes" id="UP000504606">
    <property type="component" value="Unplaced"/>
</dbReference>
<evidence type="ECO:0000256" key="1">
    <source>
        <dbReference type="ARBA" id="ARBA00022618"/>
    </source>
</evidence>
<evidence type="ECO:0000313" key="10">
    <source>
        <dbReference type="RefSeq" id="XP_052126465.1"/>
    </source>
</evidence>
<reference evidence="9 10" key="1">
    <citation type="submission" date="2025-04" db="UniProtKB">
        <authorList>
            <consortium name="RefSeq"/>
        </authorList>
    </citation>
    <scope>IDENTIFICATION</scope>
    <source>
        <tissue evidence="9 10">Whole organism</tissue>
    </source>
</reference>
<dbReference type="GO" id="GO:0005634">
    <property type="term" value="C:nucleus"/>
    <property type="evidence" value="ECO:0007669"/>
    <property type="project" value="UniProtKB-ARBA"/>
</dbReference>
<keyword evidence="8" id="KW-1185">Reference proteome</keyword>
<name>A0A6J1SXS8_FRAOC</name>
<dbReference type="InterPro" id="IPR036915">
    <property type="entry name" value="Cyclin-like_sf"/>
</dbReference>
<feature type="compositionally biased region" description="Polar residues" evidence="5">
    <location>
        <begin position="449"/>
        <end position="464"/>
    </location>
</feature>
<comment type="similarity">
    <text evidence="4">Belongs to the cyclin family.</text>
</comment>
<feature type="region of interest" description="Disordered" evidence="5">
    <location>
        <begin position="1"/>
        <end position="89"/>
    </location>
</feature>
<dbReference type="InterPro" id="IPR048258">
    <property type="entry name" value="Cyclins_cyclin-box"/>
</dbReference>
<feature type="domain" description="Cyclin C-terminal" evidence="7">
    <location>
        <begin position="303"/>
        <end position="485"/>
    </location>
</feature>
<evidence type="ECO:0000256" key="4">
    <source>
        <dbReference type="RuleBase" id="RU000383"/>
    </source>
</evidence>
<dbReference type="InterPro" id="IPR004367">
    <property type="entry name" value="Cyclin_C-dom"/>
</dbReference>
<evidence type="ECO:0000259" key="7">
    <source>
        <dbReference type="SMART" id="SM01332"/>
    </source>
</evidence>
<dbReference type="RefSeq" id="XP_052126465.1">
    <property type="nucleotide sequence ID" value="XM_052270505.1"/>
</dbReference>
<gene>
    <name evidence="9 10" type="primary">LOC113211788</name>
</gene>
<dbReference type="InterPro" id="IPR006671">
    <property type="entry name" value="Cyclin_N"/>
</dbReference>
<evidence type="ECO:0000259" key="6">
    <source>
        <dbReference type="SMART" id="SM00385"/>
    </source>
</evidence>
<dbReference type="InterPro" id="IPR013763">
    <property type="entry name" value="Cyclin-like_dom"/>
</dbReference>
<proteinExistence type="inferred from homology"/>
<organism evidence="8 9">
    <name type="scientific">Frankliniella occidentalis</name>
    <name type="common">Western flower thrips</name>
    <name type="synonym">Euthrips occidentalis</name>
    <dbReference type="NCBI Taxonomy" id="133901"/>
    <lineage>
        <taxon>Eukaryota</taxon>
        <taxon>Metazoa</taxon>
        <taxon>Ecdysozoa</taxon>
        <taxon>Arthropoda</taxon>
        <taxon>Hexapoda</taxon>
        <taxon>Insecta</taxon>
        <taxon>Pterygota</taxon>
        <taxon>Neoptera</taxon>
        <taxon>Paraneoptera</taxon>
        <taxon>Thysanoptera</taxon>
        <taxon>Terebrantia</taxon>
        <taxon>Thripoidea</taxon>
        <taxon>Thripidae</taxon>
        <taxon>Frankliniella</taxon>
    </lineage>
</organism>
<dbReference type="SUPFAM" id="SSF47954">
    <property type="entry name" value="Cyclin-like"/>
    <property type="match status" value="2"/>
</dbReference>
<dbReference type="Pfam" id="PF02984">
    <property type="entry name" value="Cyclin_C"/>
    <property type="match status" value="1"/>
</dbReference>
<dbReference type="CDD" id="cd20519">
    <property type="entry name" value="CYCLIN_CCNE_rpt1"/>
    <property type="match status" value="1"/>
</dbReference>
<dbReference type="SMART" id="SM01332">
    <property type="entry name" value="Cyclin_C"/>
    <property type="match status" value="1"/>
</dbReference>
<dbReference type="KEGG" id="foc:113211788"/>
<dbReference type="OrthoDB" id="5590282at2759"/>